<feature type="domain" description="AAA-ATPase-like" evidence="1">
    <location>
        <begin position="40"/>
        <end position="133"/>
    </location>
</feature>
<dbReference type="Pfam" id="PF08011">
    <property type="entry name" value="PDDEXK_9"/>
    <property type="match status" value="1"/>
</dbReference>
<evidence type="ECO:0000259" key="1">
    <source>
        <dbReference type="Pfam" id="PF09820"/>
    </source>
</evidence>
<keyword evidence="3" id="KW-1185">Reference proteome</keyword>
<dbReference type="Proteomes" id="UP001171945">
    <property type="component" value="Unassembled WGS sequence"/>
</dbReference>
<evidence type="ECO:0000313" key="3">
    <source>
        <dbReference type="Proteomes" id="UP001171945"/>
    </source>
</evidence>
<dbReference type="Pfam" id="PF09820">
    <property type="entry name" value="AAA-ATPase_like"/>
    <property type="match status" value="1"/>
</dbReference>
<comment type="caution">
    <text evidence="2">The sequence shown here is derived from an EMBL/GenBank/DDBJ whole genome shotgun (WGS) entry which is preliminary data.</text>
</comment>
<feature type="non-terminal residue" evidence="2">
    <location>
        <position position="1"/>
    </location>
</feature>
<sequence>FKSCKSANIKECLSEIRHLLKELYLEHKASIYPKLSAGEQKDYDIIIEKQGDMSDWQNALKFLMQLLHQKTGKRVIVLLDEYDAPIHAGQEHGYYEDIVVFMKLLLSNALKDNSDLEKGVVTGVLRVAKESIFSDLNNLEVLSLLDLEFQDHFGFTEVEIKRLIDDFSFREGEILKKWYNGYFFGEMVIYNPWSVLSFMNRKNKLPRPYWINTASESLLRDLITRTEPGFQEQIETLLLGFTITTELNENIVLRDLEYSEQNIWSLLVFSGYLKPVKMIEQPLIPLYELAIPNLEVYSFYQNTVKSWLRHQIGGRRLQYLLSALTQTDFKTFGELLKEMVLAILSYHDTAGDEPEKVYHAFVLGLLTHLMDRYVIRSNRESGYGRYDVLMIPQKKTEPGFIFEFKKVNHSKEESEVEAMKSALNQIKDKQYATELRDLGVKSIWGIGVVVDKKQVWLESFKC</sequence>
<evidence type="ECO:0000313" key="2">
    <source>
        <dbReference type="EMBL" id="MDM8562253.1"/>
    </source>
</evidence>
<dbReference type="EMBL" id="JAUCGM010000097">
    <property type="protein sequence ID" value="MDM8562253.1"/>
    <property type="molecule type" value="Genomic_DNA"/>
</dbReference>
<dbReference type="InterPro" id="IPR018631">
    <property type="entry name" value="AAA-ATPase-like_dom"/>
</dbReference>
<dbReference type="PANTHER" id="PTHR34825">
    <property type="entry name" value="CONSERVED PROTEIN, WITH A WEAK D-GALACTARATE DEHYDRATASE/ALTRONATE HYDROLASE DOMAIN"/>
    <property type="match status" value="1"/>
</dbReference>
<proteinExistence type="predicted"/>
<gene>
    <name evidence="2" type="ORF">QUF54_02750</name>
</gene>
<accession>A0ABT7VRF7</accession>
<name>A0ABT7VRF7_9GAMM</name>
<dbReference type="InterPro" id="IPR012547">
    <property type="entry name" value="PDDEXK_9"/>
</dbReference>
<reference evidence="2" key="1">
    <citation type="submission" date="2023-06" db="EMBL/GenBank/DDBJ databases">
        <title>Uncultivated large filamentous bacteria from sulfidic sediments reveal new species and different genomic features in energy metabolism and defense.</title>
        <authorList>
            <person name="Fonseca A."/>
        </authorList>
    </citation>
    <scope>NUCLEOTIDE SEQUENCE</scope>
    <source>
        <strain evidence="2">HSG4</strain>
    </source>
</reference>
<dbReference type="PANTHER" id="PTHR34825:SF1">
    <property type="entry name" value="AAA-ATPASE-LIKE DOMAIN-CONTAINING PROTEIN"/>
    <property type="match status" value="1"/>
</dbReference>
<organism evidence="2 3">
    <name type="scientific">Candidatus Marithioploca araucensis</name>
    <dbReference type="NCBI Taxonomy" id="70273"/>
    <lineage>
        <taxon>Bacteria</taxon>
        <taxon>Pseudomonadati</taxon>
        <taxon>Pseudomonadota</taxon>
        <taxon>Gammaproteobacteria</taxon>
        <taxon>Thiotrichales</taxon>
        <taxon>Thiotrichaceae</taxon>
        <taxon>Candidatus Marithioploca</taxon>
    </lineage>
</organism>
<protein>
    <submittedName>
        <fullName evidence="2">AAA family ATPase</fullName>
    </submittedName>
</protein>